<dbReference type="Proteomes" id="UP000252797">
    <property type="component" value="Unassembled WGS sequence"/>
</dbReference>
<dbReference type="InterPro" id="IPR050624">
    <property type="entry name" value="HTH-type_Tx_Regulator"/>
</dbReference>
<evidence type="ECO:0000313" key="5">
    <source>
        <dbReference type="Proteomes" id="UP000252797"/>
    </source>
</evidence>
<dbReference type="RefSeq" id="WP_113845584.1">
    <property type="nucleotide sequence ID" value="NZ_LEPB01000004.1"/>
</dbReference>
<dbReference type="InterPro" id="IPR001647">
    <property type="entry name" value="HTH_TetR"/>
</dbReference>
<dbReference type="Gene3D" id="1.10.357.10">
    <property type="entry name" value="Tetracycline Repressor, domain 2"/>
    <property type="match status" value="1"/>
</dbReference>
<dbReference type="PANTHER" id="PTHR43479:SF11">
    <property type="entry name" value="ACREF_ENVCD OPERON REPRESSOR-RELATED"/>
    <property type="match status" value="1"/>
</dbReference>
<protein>
    <recommendedName>
        <fullName evidence="3">HTH tetR-type domain-containing protein</fullName>
    </recommendedName>
</protein>
<dbReference type="PROSITE" id="PS50977">
    <property type="entry name" value="HTH_TETR_2"/>
    <property type="match status" value="1"/>
</dbReference>
<proteinExistence type="predicted"/>
<dbReference type="AlphaFoldDB" id="A0A367CG67"/>
<dbReference type="Pfam" id="PF17924">
    <property type="entry name" value="TetR_C_19"/>
    <property type="match status" value="1"/>
</dbReference>
<evidence type="ECO:0000259" key="3">
    <source>
        <dbReference type="PROSITE" id="PS50977"/>
    </source>
</evidence>
<dbReference type="InterPro" id="IPR009057">
    <property type="entry name" value="Homeodomain-like_sf"/>
</dbReference>
<keyword evidence="1 2" id="KW-0238">DNA-binding</keyword>
<gene>
    <name evidence="4" type="ORF">EA71_01365</name>
</gene>
<dbReference type="GO" id="GO:0003677">
    <property type="term" value="F:DNA binding"/>
    <property type="evidence" value="ECO:0007669"/>
    <property type="project" value="UniProtKB-UniRule"/>
</dbReference>
<sequence length="198" mass="23246">MPKETFLNLAEEKRQAIINVLLKNFSEQHISQVKVSAIVSGIGMSRGAFYKYFEDLEDAYRFTISYFSAQIHRDILQYIEKDSQDFFLGIENYLGWCATLKPGSNYWQTIKLLTESTDLNNHRRRDIPDDSSMLKEWYSLLAANHFAIDSKDEALSFLYFTMDLTMDTLTDFIANGWSKDQLIQEFRFKRKWLESGIK</sequence>
<name>A0A367CG67_9ENTE</name>
<accession>A0A367CG67</accession>
<dbReference type="STRING" id="53345.LIU_08145"/>
<dbReference type="SUPFAM" id="SSF46689">
    <property type="entry name" value="Homeodomain-like"/>
    <property type="match status" value="1"/>
</dbReference>
<feature type="domain" description="HTH tetR-type" evidence="3">
    <location>
        <begin position="11"/>
        <end position="71"/>
    </location>
</feature>
<dbReference type="PANTHER" id="PTHR43479">
    <property type="entry name" value="ACREF/ENVCD OPERON REPRESSOR-RELATED"/>
    <property type="match status" value="1"/>
</dbReference>
<evidence type="ECO:0000256" key="1">
    <source>
        <dbReference type="ARBA" id="ARBA00023125"/>
    </source>
</evidence>
<evidence type="ECO:0000313" key="4">
    <source>
        <dbReference type="EMBL" id="RCA10613.1"/>
    </source>
</evidence>
<comment type="caution">
    <text evidence="4">The sequence shown here is derived from an EMBL/GenBank/DDBJ whole genome shotgun (WGS) entry which is preliminary data.</text>
</comment>
<feature type="DNA-binding region" description="H-T-H motif" evidence="2">
    <location>
        <begin position="34"/>
        <end position="53"/>
    </location>
</feature>
<organism evidence="4 5">
    <name type="scientific">Enterococcus durans</name>
    <dbReference type="NCBI Taxonomy" id="53345"/>
    <lineage>
        <taxon>Bacteria</taxon>
        <taxon>Bacillati</taxon>
        <taxon>Bacillota</taxon>
        <taxon>Bacilli</taxon>
        <taxon>Lactobacillales</taxon>
        <taxon>Enterococcaceae</taxon>
        <taxon>Enterococcus</taxon>
    </lineage>
</organism>
<evidence type="ECO:0000256" key="2">
    <source>
        <dbReference type="PROSITE-ProRule" id="PRU00335"/>
    </source>
</evidence>
<reference evidence="4 5" key="1">
    <citation type="submission" date="2015-06" db="EMBL/GenBank/DDBJ databases">
        <title>The Genome Sequence of Enterococcus durans 4EA1.</title>
        <authorList>
            <consortium name="The Broad Institute Genomics Platform"/>
            <consortium name="The Broad Institute Genome Sequencing Center for Infectious Disease"/>
            <person name="Earl A.M."/>
            <person name="Van Tyne D."/>
            <person name="Lebreton F."/>
            <person name="Saavedra J.T."/>
            <person name="Gilmore M.S."/>
            <person name="Manson Mcguire A."/>
            <person name="Clock S."/>
            <person name="Crupain M."/>
            <person name="Rangan U."/>
            <person name="Young S."/>
            <person name="Abouelleil A."/>
            <person name="Cao P."/>
            <person name="Chapman S.B."/>
            <person name="Griggs A."/>
            <person name="Priest M."/>
            <person name="Shea T."/>
            <person name="Wortman J."/>
            <person name="Nusbaum C."/>
            <person name="Birren B."/>
        </authorList>
    </citation>
    <scope>NUCLEOTIDE SEQUENCE [LARGE SCALE GENOMIC DNA]</scope>
    <source>
        <strain evidence="4 5">4EA1</strain>
    </source>
</reference>
<dbReference type="EMBL" id="LEPB01000004">
    <property type="protein sequence ID" value="RCA10613.1"/>
    <property type="molecule type" value="Genomic_DNA"/>
</dbReference>